<organism evidence="1 2">
    <name type="scientific">Tanacetum coccineum</name>
    <dbReference type="NCBI Taxonomy" id="301880"/>
    <lineage>
        <taxon>Eukaryota</taxon>
        <taxon>Viridiplantae</taxon>
        <taxon>Streptophyta</taxon>
        <taxon>Embryophyta</taxon>
        <taxon>Tracheophyta</taxon>
        <taxon>Spermatophyta</taxon>
        <taxon>Magnoliopsida</taxon>
        <taxon>eudicotyledons</taxon>
        <taxon>Gunneridae</taxon>
        <taxon>Pentapetalae</taxon>
        <taxon>asterids</taxon>
        <taxon>campanulids</taxon>
        <taxon>Asterales</taxon>
        <taxon>Asteraceae</taxon>
        <taxon>Asteroideae</taxon>
        <taxon>Anthemideae</taxon>
        <taxon>Anthemidinae</taxon>
        <taxon>Tanacetum</taxon>
    </lineage>
</organism>
<sequence>MMNPTLADWLRMDDTCWQWPTGRDQASNGRGTYLSGYVDPSSCNYNPNKVLISASINAEKVEKVEKFVKENIGSVVKEQQDATAPQQIQEFLANYMQTNTITINPSSQSTIPNLKQQLYAEMYANPQARAEDPELFEVLKK</sequence>
<accession>A0ABQ5GRZ6</accession>
<keyword evidence="2" id="KW-1185">Reference proteome</keyword>
<comment type="caution">
    <text evidence="1">The sequence shown here is derived from an EMBL/GenBank/DDBJ whole genome shotgun (WGS) entry which is preliminary data.</text>
</comment>
<evidence type="ECO:0000313" key="2">
    <source>
        <dbReference type="Proteomes" id="UP001151760"/>
    </source>
</evidence>
<protein>
    <submittedName>
        <fullName evidence="1">Uncharacterized protein</fullName>
    </submittedName>
</protein>
<proteinExistence type="predicted"/>
<gene>
    <name evidence="1" type="ORF">Tco_1044784</name>
</gene>
<evidence type="ECO:0000313" key="1">
    <source>
        <dbReference type="EMBL" id="GJT78059.1"/>
    </source>
</evidence>
<dbReference type="EMBL" id="BQNB010018769">
    <property type="protein sequence ID" value="GJT78059.1"/>
    <property type="molecule type" value="Genomic_DNA"/>
</dbReference>
<name>A0ABQ5GRZ6_9ASTR</name>
<reference evidence="1" key="1">
    <citation type="journal article" date="2022" name="Int. J. Mol. Sci.">
        <title>Draft Genome of Tanacetum Coccineum: Genomic Comparison of Closely Related Tanacetum-Family Plants.</title>
        <authorList>
            <person name="Yamashiro T."/>
            <person name="Shiraishi A."/>
            <person name="Nakayama K."/>
            <person name="Satake H."/>
        </authorList>
    </citation>
    <scope>NUCLEOTIDE SEQUENCE</scope>
</reference>
<dbReference type="Proteomes" id="UP001151760">
    <property type="component" value="Unassembled WGS sequence"/>
</dbReference>
<reference evidence="1" key="2">
    <citation type="submission" date="2022-01" db="EMBL/GenBank/DDBJ databases">
        <authorList>
            <person name="Yamashiro T."/>
            <person name="Shiraishi A."/>
            <person name="Satake H."/>
            <person name="Nakayama K."/>
        </authorList>
    </citation>
    <scope>NUCLEOTIDE SEQUENCE</scope>
</reference>